<dbReference type="InterPro" id="IPR051685">
    <property type="entry name" value="Ycf3/AcsC/BcsC/TPR_MFPF"/>
</dbReference>
<evidence type="ECO:0000313" key="5">
    <source>
        <dbReference type="Proteomes" id="UP001165089"/>
    </source>
</evidence>
<evidence type="ECO:0000256" key="2">
    <source>
        <dbReference type="ARBA" id="ARBA00022803"/>
    </source>
</evidence>
<dbReference type="Gene3D" id="1.25.40.10">
    <property type="entry name" value="Tetratricopeptide repeat domain"/>
    <property type="match status" value="2"/>
</dbReference>
<keyword evidence="5" id="KW-1185">Reference proteome</keyword>
<evidence type="ECO:0000256" key="3">
    <source>
        <dbReference type="PROSITE-ProRule" id="PRU00339"/>
    </source>
</evidence>
<accession>A0ABQ5Q561</accession>
<sequence length="279" mass="30730">MLPQAPPPLPVPAPPSTAAPVDPALARMAELVKAGRWAEACDLAETLDAHRRGAVLNDWLKALQRTGRWDRLQEVAGAVITQIEAKTGPRLSVYRLYRAQALSQLGRHAEAMAAHAQNGDLGYPDGTRNACAEARLVPDWIALERLADQLLAKNPADGEALAWKGESLARRDRFAEAEPVLRAAVAADPKQALAWSNLGRCLNERKAWTEADEALDRALALDPHEFEALFNRGRARFELKRYVASRDDFRAALAFHPGDAVLQENLRQAERYAGVSQRK</sequence>
<proteinExistence type="predicted"/>
<dbReference type="SUPFAM" id="SSF48452">
    <property type="entry name" value="TPR-like"/>
    <property type="match status" value="2"/>
</dbReference>
<dbReference type="PANTHER" id="PTHR44943:SF8">
    <property type="entry name" value="TPR REPEAT-CONTAINING PROTEIN MJ0263"/>
    <property type="match status" value="1"/>
</dbReference>
<evidence type="ECO:0000313" key="4">
    <source>
        <dbReference type="EMBL" id="GLH69892.1"/>
    </source>
</evidence>
<reference evidence="4 5" key="1">
    <citation type="journal article" date="2023" name="Antonie Van Leeuwenhoek">
        <title>Mesoterricola silvestris gen. nov., sp. nov., Mesoterricola sediminis sp. nov., Geothrix oryzae sp. nov., Geothrix edaphica sp. nov., Geothrix rubra sp. nov., and Geothrix limicola sp. nov., six novel members of Acidobacteriota isolated from soils.</title>
        <authorList>
            <person name="Itoh H."/>
            <person name="Sugisawa Y."/>
            <person name="Mise K."/>
            <person name="Xu Z."/>
            <person name="Kuniyasu M."/>
            <person name="Ushijima N."/>
            <person name="Kawano K."/>
            <person name="Kobayashi E."/>
            <person name="Shiratori Y."/>
            <person name="Masuda Y."/>
            <person name="Senoo K."/>
        </authorList>
    </citation>
    <scope>NUCLEOTIDE SEQUENCE [LARGE SCALE GENOMIC DNA]</scope>
    <source>
        <strain evidence="4 5">Red803</strain>
    </source>
</reference>
<dbReference type="InterPro" id="IPR011990">
    <property type="entry name" value="TPR-like_helical_dom_sf"/>
</dbReference>
<comment type="caution">
    <text evidence="4">The sequence shown here is derived from an EMBL/GenBank/DDBJ whole genome shotgun (WGS) entry which is preliminary data.</text>
</comment>
<evidence type="ECO:0008006" key="6">
    <source>
        <dbReference type="Google" id="ProtNLM"/>
    </source>
</evidence>
<organism evidence="4 5">
    <name type="scientific">Geothrix rubra</name>
    <dbReference type="NCBI Taxonomy" id="2927977"/>
    <lineage>
        <taxon>Bacteria</taxon>
        <taxon>Pseudomonadati</taxon>
        <taxon>Acidobacteriota</taxon>
        <taxon>Holophagae</taxon>
        <taxon>Holophagales</taxon>
        <taxon>Holophagaceae</taxon>
        <taxon>Geothrix</taxon>
    </lineage>
</organism>
<dbReference type="PANTHER" id="PTHR44943">
    <property type="entry name" value="CELLULOSE SYNTHASE OPERON PROTEIN C"/>
    <property type="match status" value="1"/>
</dbReference>
<dbReference type="InterPro" id="IPR019734">
    <property type="entry name" value="TPR_rpt"/>
</dbReference>
<dbReference type="SMART" id="SM00028">
    <property type="entry name" value="TPR"/>
    <property type="match status" value="3"/>
</dbReference>
<dbReference type="RefSeq" id="WP_285724060.1">
    <property type="nucleotide sequence ID" value="NZ_BSDD01000002.1"/>
</dbReference>
<dbReference type="EMBL" id="BSDD01000002">
    <property type="protein sequence ID" value="GLH69892.1"/>
    <property type="molecule type" value="Genomic_DNA"/>
</dbReference>
<gene>
    <name evidence="4" type="ORF">GETHPA_14250</name>
</gene>
<dbReference type="Proteomes" id="UP001165089">
    <property type="component" value="Unassembled WGS sequence"/>
</dbReference>
<name>A0ABQ5Q561_9BACT</name>
<dbReference type="Pfam" id="PF13432">
    <property type="entry name" value="TPR_16"/>
    <property type="match status" value="2"/>
</dbReference>
<protein>
    <recommendedName>
        <fullName evidence="6">Tetratricopeptide repeat protein</fullName>
    </recommendedName>
</protein>
<feature type="repeat" description="TPR" evidence="3">
    <location>
        <begin position="192"/>
        <end position="225"/>
    </location>
</feature>
<keyword evidence="1" id="KW-0677">Repeat</keyword>
<evidence type="ECO:0000256" key="1">
    <source>
        <dbReference type="ARBA" id="ARBA00022737"/>
    </source>
</evidence>
<keyword evidence="2 3" id="KW-0802">TPR repeat</keyword>
<dbReference type="PROSITE" id="PS50005">
    <property type="entry name" value="TPR"/>
    <property type="match status" value="1"/>
</dbReference>